<name>A0A1J1LM47_9CYAN</name>
<accession>A0A1J1LM47</accession>
<sequence length="228" mass="25657">MTDVLLQKNAVLSGKRQFQLIQDRLMFTYYSLPWLKASYTLPVVYSQLVGWSMVYPSIYASELWKAYWKSNLSPKSSPSTSEEEPVVTLIAEEIAKTAVVVEPIVIVPQAEAEVSLILEQRNTVEEKPLTLLTVEVVESPAISTETSPPSFPISPRQKSENRKRVIKLLQSFSITQLNDINRLTLDRTKSLAKALGIPQSIQGEKKKMAVLKDEVKQKLQDSALLTHD</sequence>
<protein>
    <submittedName>
        <fullName evidence="1">Uncharacterized protein</fullName>
    </submittedName>
</protein>
<evidence type="ECO:0000313" key="1">
    <source>
        <dbReference type="EMBL" id="CUR33551.1"/>
    </source>
</evidence>
<dbReference type="EMBL" id="CZDF01000158">
    <property type="protein sequence ID" value="CUR33551.1"/>
    <property type="molecule type" value="Genomic_DNA"/>
</dbReference>
<gene>
    <name evidence="1" type="ORF">PL9214520090</name>
</gene>
<dbReference type="OrthoDB" id="9832268at2"/>
<reference evidence="2" key="1">
    <citation type="submission" date="2015-10" db="EMBL/GenBank/DDBJ databases">
        <authorList>
            <person name="Regsiter A."/>
            <person name="william w."/>
        </authorList>
    </citation>
    <scope>NUCLEOTIDE SEQUENCE [LARGE SCALE GENOMIC DNA]</scope>
</reference>
<keyword evidence="2" id="KW-1185">Reference proteome</keyword>
<proteinExistence type="predicted"/>
<dbReference type="AlphaFoldDB" id="A0A1J1LM47"/>
<dbReference type="STRING" id="671072.PL9214520090"/>
<organism evidence="1 2">
    <name type="scientific">Planktothrix tepida PCC 9214</name>
    <dbReference type="NCBI Taxonomy" id="671072"/>
    <lineage>
        <taxon>Bacteria</taxon>
        <taxon>Bacillati</taxon>
        <taxon>Cyanobacteriota</taxon>
        <taxon>Cyanophyceae</taxon>
        <taxon>Oscillatoriophycideae</taxon>
        <taxon>Oscillatoriales</taxon>
        <taxon>Microcoleaceae</taxon>
        <taxon>Planktothrix</taxon>
    </lineage>
</organism>
<evidence type="ECO:0000313" key="2">
    <source>
        <dbReference type="Proteomes" id="UP000184315"/>
    </source>
</evidence>
<dbReference type="Proteomes" id="UP000184315">
    <property type="component" value="Unassembled WGS sequence"/>
</dbReference>
<dbReference type="RefSeq" id="WP_139295102.1">
    <property type="nucleotide sequence ID" value="NZ_LN889803.1"/>
</dbReference>